<evidence type="ECO:0000313" key="3">
    <source>
        <dbReference type="Proteomes" id="UP000438429"/>
    </source>
</evidence>
<name>A0A6A4TSZ4_SCOMX</name>
<reference evidence="2 3" key="1">
    <citation type="submission" date="2019-06" db="EMBL/GenBank/DDBJ databases">
        <title>Draft genomes of female and male turbot (Scophthalmus maximus).</title>
        <authorList>
            <person name="Xu H."/>
            <person name="Xu X.-W."/>
            <person name="Shao C."/>
            <person name="Chen S."/>
        </authorList>
    </citation>
    <scope>NUCLEOTIDE SEQUENCE [LARGE SCALE GENOMIC DNA]</scope>
    <source>
        <strain evidence="2">Ysfricsl-2016a</strain>
        <tissue evidence="2">Blood</tissue>
    </source>
</reference>
<dbReference type="AlphaFoldDB" id="A0A6A4TSZ4"/>
<accession>A0A6A4TSZ4</accession>
<feature type="region of interest" description="Disordered" evidence="1">
    <location>
        <begin position="27"/>
        <end position="50"/>
    </location>
</feature>
<comment type="caution">
    <text evidence="2">The sequence shown here is derived from an EMBL/GenBank/DDBJ whole genome shotgun (WGS) entry which is preliminary data.</text>
</comment>
<dbReference type="EMBL" id="VEVO01000001">
    <property type="protein sequence ID" value="KAF0046720.1"/>
    <property type="molecule type" value="Genomic_DNA"/>
</dbReference>
<proteinExistence type="predicted"/>
<evidence type="ECO:0000256" key="1">
    <source>
        <dbReference type="SAM" id="MobiDB-lite"/>
    </source>
</evidence>
<dbReference type="Proteomes" id="UP000438429">
    <property type="component" value="Unassembled WGS sequence"/>
</dbReference>
<evidence type="ECO:0000313" key="2">
    <source>
        <dbReference type="EMBL" id="KAF0046720.1"/>
    </source>
</evidence>
<protein>
    <submittedName>
        <fullName evidence="2">Uncharacterized protein</fullName>
    </submittedName>
</protein>
<organism evidence="2 3">
    <name type="scientific">Scophthalmus maximus</name>
    <name type="common">Turbot</name>
    <name type="synonym">Psetta maxima</name>
    <dbReference type="NCBI Taxonomy" id="52904"/>
    <lineage>
        <taxon>Eukaryota</taxon>
        <taxon>Metazoa</taxon>
        <taxon>Chordata</taxon>
        <taxon>Craniata</taxon>
        <taxon>Vertebrata</taxon>
        <taxon>Euteleostomi</taxon>
        <taxon>Actinopterygii</taxon>
        <taxon>Neopterygii</taxon>
        <taxon>Teleostei</taxon>
        <taxon>Neoteleostei</taxon>
        <taxon>Acanthomorphata</taxon>
        <taxon>Carangaria</taxon>
        <taxon>Pleuronectiformes</taxon>
        <taxon>Pleuronectoidei</taxon>
        <taxon>Scophthalmidae</taxon>
        <taxon>Scophthalmus</taxon>
    </lineage>
</organism>
<gene>
    <name evidence="2" type="ORF">F2P81_000353</name>
</gene>
<sequence>MTAALTNPGPIRSNHFLPHHANIHYTQRKRDDDGGGGGDGDDDDNDCHPSRRCIRSRRVSGVRNKTNLDLNSTAEQRIVGRWSPTGLQIRQPDLEPDSDVTSHRRYECESFSSGYQLYECVLIHLFNFICLAGESAGGPMNQIKAERSPLTIFNLPPLSSHRFLRLALPMCVELWLSDCWGLCQIDTFEAFSDPFRSEDLCGFISIALILQVYGNGLLYPLPKPSHYPRELLRSHRSFGRSTNSRHK</sequence>